<dbReference type="Proteomes" id="UP000734511">
    <property type="component" value="Unassembled WGS sequence"/>
</dbReference>
<comment type="caution">
    <text evidence="3">The sequence shown here is derived from an EMBL/GenBank/DDBJ whole genome shotgun (WGS) entry which is preliminary data.</text>
</comment>
<dbReference type="PANTHER" id="PTHR35526:SF3">
    <property type="entry name" value="ANTI-SIGMA-F FACTOR RSBW"/>
    <property type="match status" value="1"/>
</dbReference>
<gene>
    <name evidence="3" type="ORF">HCN08_07055</name>
</gene>
<dbReference type="CDD" id="cd16936">
    <property type="entry name" value="HATPase_RsbW-like"/>
    <property type="match status" value="1"/>
</dbReference>
<feature type="domain" description="Histidine kinase/HSP90-like ATPase" evidence="2">
    <location>
        <begin position="27"/>
        <end position="135"/>
    </location>
</feature>
<dbReference type="RefSeq" id="WP_167981994.1">
    <property type="nucleotide sequence ID" value="NZ_JAATEJ010000003.1"/>
</dbReference>
<evidence type="ECO:0000313" key="4">
    <source>
        <dbReference type="Proteomes" id="UP000734511"/>
    </source>
</evidence>
<keyword evidence="1" id="KW-0418">Kinase</keyword>
<keyword evidence="4" id="KW-1185">Reference proteome</keyword>
<reference evidence="3 4" key="1">
    <citation type="submission" date="2020-03" db="EMBL/GenBank/DDBJ databases">
        <title>WGS of actinomycetes isolated from Thailand.</title>
        <authorList>
            <person name="Thawai C."/>
        </authorList>
    </citation>
    <scope>NUCLEOTIDE SEQUENCE [LARGE SCALE GENOMIC DNA]</scope>
    <source>
        <strain evidence="3 4">PRB2-1</strain>
    </source>
</reference>
<dbReference type="GO" id="GO:0005524">
    <property type="term" value="F:ATP binding"/>
    <property type="evidence" value="ECO:0007669"/>
    <property type="project" value="UniProtKB-KW"/>
</dbReference>
<keyword evidence="3" id="KW-0067">ATP-binding</keyword>
<name>A0ABX0ZNI5_9ACTN</name>
<organism evidence="3 4">
    <name type="scientific">Actinacidiphila epipremni</name>
    <dbReference type="NCBI Taxonomy" id="2053013"/>
    <lineage>
        <taxon>Bacteria</taxon>
        <taxon>Bacillati</taxon>
        <taxon>Actinomycetota</taxon>
        <taxon>Actinomycetes</taxon>
        <taxon>Kitasatosporales</taxon>
        <taxon>Streptomycetaceae</taxon>
        <taxon>Actinacidiphila</taxon>
    </lineage>
</organism>
<protein>
    <submittedName>
        <fullName evidence="3">ATP-binding protein</fullName>
    </submittedName>
</protein>
<sequence length="258" mass="27706">MPTEDTALREPQARTWRRDFAPYERCVPLARREVEQALARWGCTEEEVATAALVTGELAANAVRHAHVPGRPFTVALTVGDGGCVVEVTDPVTAPPTAVTPRPDDERGRGLLLVEASSVAFGYRSCPGGGKTVWAALAAQARAVCGERTWLPERLTAAALRCGTGEPAEPADVERELRCTLEAHTTGDHHAFVRELPGPDTGAVWTRWIRGHPPTTLLTLPDCPATSPTPCADFADHPGAHSWHLTTNDPKSPHTSPE</sequence>
<keyword evidence="1" id="KW-0808">Transferase</keyword>
<dbReference type="Gene3D" id="3.30.565.10">
    <property type="entry name" value="Histidine kinase-like ATPase, C-terminal domain"/>
    <property type="match status" value="1"/>
</dbReference>
<proteinExistence type="predicted"/>
<evidence type="ECO:0000259" key="2">
    <source>
        <dbReference type="Pfam" id="PF13581"/>
    </source>
</evidence>
<dbReference type="EMBL" id="JAATEJ010000003">
    <property type="protein sequence ID" value="NJP43163.1"/>
    <property type="molecule type" value="Genomic_DNA"/>
</dbReference>
<keyword evidence="1" id="KW-0723">Serine/threonine-protein kinase</keyword>
<dbReference type="InterPro" id="IPR036890">
    <property type="entry name" value="HATPase_C_sf"/>
</dbReference>
<accession>A0ABX0ZNI5</accession>
<evidence type="ECO:0000313" key="3">
    <source>
        <dbReference type="EMBL" id="NJP43163.1"/>
    </source>
</evidence>
<dbReference type="Pfam" id="PF13581">
    <property type="entry name" value="HATPase_c_2"/>
    <property type="match status" value="1"/>
</dbReference>
<evidence type="ECO:0000256" key="1">
    <source>
        <dbReference type="ARBA" id="ARBA00022527"/>
    </source>
</evidence>
<dbReference type="InterPro" id="IPR050267">
    <property type="entry name" value="Anti-sigma-factor_SerPK"/>
</dbReference>
<dbReference type="InterPro" id="IPR003594">
    <property type="entry name" value="HATPase_dom"/>
</dbReference>
<dbReference type="SUPFAM" id="SSF55874">
    <property type="entry name" value="ATPase domain of HSP90 chaperone/DNA topoisomerase II/histidine kinase"/>
    <property type="match status" value="1"/>
</dbReference>
<keyword evidence="3" id="KW-0547">Nucleotide-binding</keyword>
<dbReference type="PANTHER" id="PTHR35526">
    <property type="entry name" value="ANTI-SIGMA-F FACTOR RSBW-RELATED"/>
    <property type="match status" value="1"/>
</dbReference>